<dbReference type="PRINTS" id="PR00364">
    <property type="entry name" value="DISEASERSIST"/>
</dbReference>
<dbReference type="Pfam" id="PF03704">
    <property type="entry name" value="BTAD"/>
    <property type="match status" value="1"/>
</dbReference>
<dbReference type="SMART" id="SM00862">
    <property type="entry name" value="Trans_reg_C"/>
    <property type="match status" value="1"/>
</dbReference>
<dbReference type="InterPro" id="IPR016032">
    <property type="entry name" value="Sig_transdc_resp-reg_C-effctor"/>
</dbReference>
<dbReference type="CDD" id="cd15831">
    <property type="entry name" value="BTAD"/>
    <property type="match status" value="1"/>
</dbReference>
<evidence type="ECO:0000256" key="2">
    <source>
        <dbReference type="ARBA" id="ARBA00023125"/>
    </source>
</evidence>
<dbReference type="SUPFAM" id="SSF46894">
    <property type="entry name" value="C-terminal effector domain of the bipartite response regulators"/>
    <property type="match status" value="1"/>
</dbReference>
<dbReference type="RefSeq" id="WP_208241394.1">
    <property type="nucleotide sequence ID" value="NZ_JAGEPF010000009.1"/>
</dbReference>
<evidence type="ECO:0000256" key="3">
    <source>
        <dbReference type="PROSITE-ProRule" id="PRU01091"/>
    </source>
</evidence>
<sequence>MRFGVLGPLAVWTDDGAPVRIPEAKVRAVLAALLAHEGRVVSADRLIDLVWGERLPRNPAGTLQTRISQLRRALEEAEPGGRGLVVSQPPGYLLRVEPEAVDAARFGSLVARARGGARERAGLLGDALALWRGPAYDGFDFAGPVAARLEEQRLLAAEEHAEALLELGEHGRVVVELEELVARHPLRERLRGLHMRALYQAGRQGAALESHADLRARLAEELGVDPGPEIAGLHEAMLRQDPALEAARPRGNLPAAVTELVGRAEAVAQVTALLGSGRLVTLTGAGGVGKTQLALKVARGFGDAWLVELAGLDRASGDALAGVVASALGIRGDEGVPRDPLTRLADALSRRDVLLVLDNCEHVIESAAAVVGTLLRAAPGLRVLATSRELLDIPGEVLWTVPPLEFPGEEASAADLPRFAAVELFVARAAAAAPGFALDPGNAAAVASVCRRLDGIPLALELAAARVRVLGVHELAARLDDRFGVLVAGRRDAPARQRTLRAMIDWSWELLSEPERAVLRGLGVHSDGFTLAAAQDVAGLDGIDVLARLVDRSLVVVADGPRYHLLESVREYCLERLREAGEHDRAARRHLHHYTALAERAAAHLQGPDQREWLERLDREWANLRTALDTAVRTGGAARLVNALTWYWVLRCRLAEALRALDLALGAEDDPRAAVWRTGVALLMGGGADASVPYGEIADPRERARAVWFLAFAHRGFTDPSVTSGLLGEALEGFRELDDRWGVAAALGVRATIARVRGDLAAARRDAEESYAGFRALGDRWGQVRATNTLAELAEIAGDHAGASRLHREGLRMAEELSLWSEASFRHSGLGRIALLTGDLTAADAHHERGMRLAVEQSDRAAEHFAEMGLALSARRRGEPDVAEARLAGWVDWLRGVEGEPGLALVLSELGFAAEQRGDVGAAEKLHRDALASARAIGDPRAEALALEGLAGAFAGRDAERAARLLGAAAALRASVGAPLPPAERGDVDRITAAVREALGDEAFAAGFEDGRRRGADVPPVRDGVWL</sequence>
<dbReference type="PROSITE" id="PS51755">
    <property type="entry name" value="OMPR_PHOB"/>
    <property type="match status" value="1"/>
</dbReference>
<dbReference type="SUPFAM" id="SSF52540">
    <property type="entry name" value="P-loop containing nucleoside triphosphate hydrolases"/>
    <property type="match status" value="1"/>
</dbReference>
<dbReference type="Pfam" id="PF00486">
    <property type="entry name" value="Trans_reg_C"/>
    <property type="match status" value="1"/>
</dbReference>
<dbReference type="Gene3D" id="1.10.10.10">
    <property type="entry name" value="Winged helix-like DNA-binding domain superfamily/Winged helix DNA-binding domain"/>
    <property type="match status" value="1"/>
</dbReference>
<dbReference type="Pfam" id="PF25872">
    <property type="entry name" value="HTH_77"/>
    <property type="match status" value="1"/>
</dbReference>
<name>A0ABS3RRB3_9ACTN</name>
<keyword evidence="6" id="KW-1185">Reference proteome</keyword>
<dbReference type="SUPFAM" id="SSF48452">
    <property type="entry name" value="TPR-like"/>
    <property type="match status" value="2"/>
</dbReference>
<comment type="similarity">
    <text evidence="1">Belongs to the AfsR/DnrI/RedD regulatory family.</text>
</comment>
<gene>
    <name evidence="5" type="ORF">J4709_15970</name>
</gene>
<reference evidence="5 6" key="1">
    <citation type="submission" date="2021-03" db="EMBL/GenBank/DDBJ databases">
        <title>Actinomadura violae sp. nov., isolated from lichen in Thailand.</title>
        <authorList>
            <person name="Kanchanasin P."/>
            <person name="Saeng-In P."/>
            <person name="Phongsopitanun W."/>
            <person name="Yuki M."/>
            <person name="Kudo T."/>
            <person name="Ohkuma M."/>
            <person name="Tanasupawat S."/>
        </authorList>
    </citation>
    <scope>NUCLEOTIDE SEQUENCE [LARGE SCALE GENOMIC DNA]</scope>
    <source>
        <strain evidence="5 6">LCR2-06</strain>
    </source>
</reference>
<dbReference type="EMBL" id="JAGEPF010000009">
    <property type="protein sequence ID" value="MBO2459078.1"/>
    <property type="molecule type" value="Genomic_DNA"/>
</dbReference>
<proteinExistence type="inferred from homology"/>
<evidence type="ECO:0000256" key="1">
    <source>
        <dbReference type="ARBA" id="ARBA00005820"/>
    </source>
</evidence>
<dbReference type="InterPro" id="IPR001867">
    <property type="entry name" value="OmpR/PhoB-type_DNA-bd"/>
</dbReference>
<accession>A0ABS3RRB3</accession>
<organism evidence="5 6">
    <name type="scientific">Actinomadura violacea</name>
    <dbReference type="NCBI Taxonomy" id="2819934"/>
    <lineage>
        <taxon>Bacteria</taxon>
        <taxon>Bacillati</taxon>
        <taxon>Actinomycetota</taxon>
        <taxon>Actinomycetes</taxon>
        <taxon>Streptosporangiales</taxon>
        <taxon>Thermomonosporaceae</taxon>
        <taxon>Actinomadura</taxon>
    </lineage>
</organism>
<dbReference type="InterPro" id="IPR036388">
    <property type="entry name" value="WH-like_DNA-bd_sf"/>
</dbReference>
<dbReference type="InterPro" id="IPR005158">
    <property type="entry name" value="BTAD"/>
</dbReference>
<evidence type="ECO:0000313" key="5">
    <source>
        <dbReference type="EMBL" id="MBO2459078.1"/>
    </source>
</evidence>
<dbReference type="PANTHER" id="PTHR47691">
    <property type="entry name" value="REGULATOR-RELATED"/>
    <property type="match status" value="1"/>
</dbReference>
<dbReference type="InterPro" id="IPR011990">
    <property type="entry name" value="TPR-like_helical_dom_sf"/>
</dbReference>
<dbReference type="InterPro" id="IPR027417">
    <property type="entry name" value="P-loop_NTPase"/>
</dbReference>
<protein>
    <submittedName>
        <fullName evidence="5">Winged helix-turn-helix domain-containing protein</fullName>
    </submittedName>
</protein>
<evidence type="ECO:0000313" key="6">
    <source>
        <dbReference type="Proteomes" id="UP000680206"/>
    </source>
</evidence>
<dbReference type="InterPro" id="IPR058852">
    <property type="entry name" value="HTH_77"/>
</dbReference>
<dbReference type="PANTHER" id="PTHR47691:SF3">
    <property type="entry name" value="HTH-TYPE TRANSCRIPTIONAL REGULATOR RV0890C-RELATED"/>
    <property type="match status" value="1"/>
</dbReference>
<feature type="DNA-binding region" description="OmpR/PhoB-type" evidence="3">
    <location>
        <begin position="1"/>
        <end position="96"/>
    </location>
</feature>
<keyword evidence="2 3" id="KW-0238">DNA-binding</keyword>
<feature type="domain" description="OmpR/PhoB-type" evidence="4">
    <location>
        <begin position="1"/>
        <end position="96"/>
    </location>
</feature>
<evidence type="ECO:0000259" key="4">
    <source>
        <dbReference type="PROSITE" id="PS51755"/>
    </source>
</evidence>
<dbReference type="Gene3D" id="1.25.40.10">
    <property type="entry name" value="Tetratricopeptide repeat domain"/>
    <property type="match status" value="2"/>
</dbReference>
<comment type="caution">
    <text evidence="5">The sequence shown here is derived from an EMBL/GenBank/DDBJ whole genome shotgun (WGS) entry which is preliminary data.</text>
</comment>
<dbReference type="Proteomes" id="UP000680206">
    <property type="component" value="Unassembled WGS sequence"/>
</dbReference>
<dbReference type="SMART" id="SM01043">
    <property type="entry name" value="BTAD"/>
    <property type="match status" value="1"/>
</dbReference>